<dbReference type="Proteomes" id="UP001253848">
    <property type="component" value="Unassembled WGS sequence"/>
</dbReference>
<dbReference type="RefSeq" id="WP_311501354.1">
    <property type="nucleotide sequence ID" value="NZ_JAVRHN010000018.1"/>
</dbReference>
<dbReference type="Gene3D" id="3.30.160.250">
    <property type="match status" value="1"/>
</dbReference>
<reference evidence="1 2" key="1">
    <citation type="submission" date="2023-09" db="EMBL/GenBank/DDBJ databases">
        <authorList>
            <person name="Rey-Velasco X."/>
        </authorList>
    </citation>
    <scope>NUCLEOTIDE SEQUENCE [LARGE SCALE GENOMIC DNA]</scope>
    <source>
        <strain evidence="1 2">F225</strain>
    </source>
</reference>
<dbReference type="InterPro" id="IPR001387">
    <property type="entry name" value="Cro/C1-type_HTH"/>
</dbReference>
<dbReference type="InterPro" id="IPR035069">
    <property type="entry name" value="TTHA1013/TTHA0281-like"/>
</dbReference>
<evidence type="ECO:0000313" key="2">
    <source>
        <dbReference type="Proteomes" id="UP001253848"/>
    </source>
</evidence>
<dbReference type="SUPFAM" id="SSF143100">
    <property type="entry name" value="TTHA1013/TTHA0281-like"/>
    <property type="match status" value="1"/>
</dbReference>
<gene>
    <name evidence="1" type="ORF">RM541_17125</name>
</gene>
<protein>
    <submittedName>
        <fullName evidence="1">Helix-turn-helix transcriptional regulator</fullName>
    </submittedName>
</protein>
<keyword evidence="2" id="KW-1185">Reference proteome</keyword>
<proteinExistence type="predicted"/>
<accession>A0ABU3DYG2</accession>
<dbReference type="EMBL" id="JAVRHN010000018">
    <property type="protein sequence ID" value="MDT0688092.1"/>
    <property type="molecule type" value="Genomic_DNA"/>
</dbReference>
<name>A0ABU3DYG2_9FLAO</name>
<comment type="caution">
    <text evidence="1">The sequence shown here is derived from an EMBL/GenBank/DDBJ whole genome shotgun (WGS) entry which is preliminary data.</text>
</comment>
<sequence>MMKNAVEVYVEKAEDGTYWGSTQNIPGGVSAYGQSLEELKLNLLKAFTDYLEVSEDLEEDWLEEVKAMDGFEYNLDIPSFFKLLPIKISAIAKKTGINPSLMRQYATGKANASEERAKQIEKAIHELGEDLLSVSL</sequence>
<organism evidence="1 2">
    <name type="scientific">Autumnicola psychrophila</name>
    <dbReference type="NCBI Taxonomy" id="3075592"/>
    <lineage>
        <taxon>Bacteria</taxon>
        <taxon>Pseudomonadati</taxon>
        <taxon>Bacteroidota</taxon>
        <taxon>Flavobacteriia</taxon>
        <taxon>Flavobacteriales</taxon>
        <taxon>Flavobacteriaceae</taxon>
        <taxon>Autumnicola</taxon>
    </lineage>
</organism>
<dbReference type="CDD" id="cd00093">
    <property type="entry name" value="HTH_XRE"/>
    <property type="match status" value="1"/>
</dbReference>
<evidence type="ECO:0000313" key="1">
    <source>
        <dbReference type="EMBL" id="MDT0688092.1"/>
    </source>
</evidence>